<protein>
    <submittedName>
        <fullName evidence="1">Uncharacterized protein</fullName>
    </submittedName>
</protein>
<accession>G7H3Q1</accession>
<comment type="caution">
    <text evidence="1">The sequence shown here is derived from an EMBL/GenBank/DDBJ whole genome shotgun (WGS) entry which is preliminary data.</text>
</comment>
<name>G7H3Q1_9ACTN</name>
<dbReference type="OrthoDB" id="4773015at2"/>
<evidence type="ECO:0000313" key="1">
    <source>
        <dbReference type="EMBL" id="GAB10476.1"/>
    </source>
</evidence>
<dbReference type="Proteomes" id="UP000035088">
    <property type="component" value="Unassembled WGS sequence"/>
</dbReference>
<organism evidence="1 2">
    <name type="scientific">Gordonia araii NBRC 100433</name>
    <dbReference type="NCBI Taxonomy" id="1073574"/>
    <lineage>
        <taxon>Bacteria</taxon>
        <taxon>Bacillati</taxon>
        <taxon>Actinomycetota</taxon>
        <taxon>Actinomycetes</taxon>
        <taxon>Mycobacteriales</taxon>
        <taxon>Gordoniaceae</taxon>
        <taxon>Gordonia</taxon>
    </lineage>
</organism>
<gene>
    <name evidence="1" type="ORF">GOARA_056_02240</name>
</gene>
<reference evidence="1 2" key="1">
    <citation type="submission" date="2011-11" db="EMBL/GenBank/DDBJ databases">
        <title>Whole genome shotgun sequence of Gordonia araii NBRC 100433.</title>
        <authorList>
            <person name="Yoshida Y."/>
            <person name="Hosoyama A."/>
            <person name="Tsuchikane K."/>
            <person name="Katsumata H."/>
            <person name="Yamazaki S."/>
            <person name="Fujita N."/>
        </authorList>
    </citation>
    <scope>NUCLEOTIDE SEQUENCE [LARGE SCALE GENOMIC DNA]</scope>
    <source>
        <strain evidence="1 2">NBRC 100433</strain>
    </source>
</reference>
<dbReference type="EMBL" id="BAEE01000056">
    <property type="protein sequence ID" value="GAB10476.1"/>
    <property type="molecule type" value="Genomic_DNA"/>
</dbReference>
<sequence>MGEDTAGPAAPTAHPLRMSGRGAIYSFSFDLGPGLDLVKLANKLLKRDMATVAGSPSRDGLRVGSRIRKTARFHEHTARYQQWLEMFHTEEIQWWRLFRLEPKVTLRILWIARPHLWQFLAYRATFGLAYRTSLHSSYERAESREADPENEEHQRQVEEMVREASEKLVQSISSRHASGALRLRLQQQMYFPRYYLYNEPFIRLELNRSYYTDSDHKHEPIEISLMIHRSGICILTFATPIAGEFGVDQGYKYLQAGERVLNAVEVSAPILGTRPKSMDENYHRWSMVINEFDNLEWVSFKTPADGKDD</sequence>
<dbReference type="AlphaFoldDB" id="G7H3Q1"/>
<evidence type="ECO:0000313" key="2">
    <source>
        <dbReference type="Proteomes" id="UP000035088"/>
    </source>
</evidence>
<keyword evidence="2" id="KW-1185">Reference proteome</keyword>
<proteinExistence type="predicted"/>
<feature type="non-terminal residue" evidence="1">
    <location>
        <position position="309"/>
    </location>
</feature>
<dbReference type="RefSeq" id="WP_007322551.1">
    <property type="nucleotide sequence ID" value="NZ_BAEE01000056.1"/>
</dbReference>